<reference evidence="2 3" key="1">
    <citation type="submission" date="2006-06" db="EMBL/GenBank/DDBJ databases">
        <authorList>
            <person name="Moran M.A."/>
            <person name="Ferriera S."/>
            <person name="Johnson J."/>
            <person name="Kravitz S."/>
            <person name="Beeson K."/>
            <person name="Sutton G."/>
            <person name="Rogers Y.-H."/>
            <person name="Friedman R."/>
            <person name="Frazier M."/>
            <person name="Venter J.C."/>
        </authorList>
    </citation>
    <scope>NUCLEOTIDE SEQUENCE [LARGE SCALE GENOMIC DNA]</scope>
    <source>
        <strain evidence="2 3">E-37</strain>
    </source>
</reference>
<name>A3K9W3_SAGS3</name>
<dbReference type="GO" id="GO:0016491">
    <property type="term" value="F:oxidoreductase activity"/>
    <property type="evidence" value="ECO:0007669"/>
    <property type="project" value="UniProtKB-KW"/>
</dbReference>
<organism evidence="2 3">
    <name type="scientific">Sagittula stellata (strain ATCC 700073 / DSM 11524 / E-37)</name>
    <dbReference type="NCBI Taxonomy" id="388399"/>
    <lineage>
        <taxon>Bacteria</taxon>
        <taxon>Pseudomonadati</taxon>
        <taxon>Pseudomonadota</taxon>
        <taxon>Alphaproteobacteria</taxon>
        <taxon>Rhodobacterales</taxon>
        <taxon>Roseobacteraceae</taxon>
        <taxon>Sagittula</taxon>
    </lineage>
</organism>
<evidence type="ECO:0000313" key="2">
    <source>
        <dbReference type="EMBL" id="EBA06066.1"/>
    </source>
</evidence>
<evidence type="ECO:0000256" key="1">
    <source>
        <dbReference type="SAM" id="MobiDB-lite"/>
    </source>
</evidence>
<dbReference type="NCBIfam" id="NF006040">
    <property type="entry name" value="PRK08183.1"/>
    <property type="match status" value="1"/>
</dbReference>
<feature type="region of interest" description="Disordered" evidence="1">
    <location>
        <begin position="106"/>
        <end position="126"/>
    </location>
</feature>
<feature type="compositionally biased region" description="Basic and acidic residues" evidence="1">
    <location>
        <begin position="113"/>
        <end position="126"/>
    </location>
</feature>
<protein>
    <submittedName>
        <fullName evidence="2">NADH-ubiquinone oxidoreductase</fullName>
        <ecNumber evidence="2">1.6.5.3</ecNumber>
    </submittedName>
</protein>
<dbReference type="EC" id="1.6.5.3" evidence="2"/>
<dbReference type="OrthoDB" id="9795340at2"/>
<dbReference type="PANTHER" id="PTHR12910:SF2">
    <property type="entry name" value="NADH DEHYDROGENASE [UBIQUINONE] 1 ALPHA SUBCOMPLEX SUBUNIT 12"/>
    <property type="match status" value="1"/>
</dbReference>
<proteinExistence type="predicted"/>
<dbReference type="GO" id="GO:0006979">
    <property type="term" value="P:response to oxidative stress"/>
    <property type="evidence" value="ECO:0007669"/>
    <property type="project" value="TreeGrafter"/>
</dbReference>
<evidence type="ECO:0000313" key="3">
    <source>
        <dbReference type="Proteomes" id="UP000005713"/>
    </source>
</evidence>
<keyword evidence="2" id="KW-0830">Ubiquinone</keyword>
<dbReference type="RefSeq" id="WP_005863257.1">
    <property type="nucleotide sequence ID" value="NZ_AAYA01000019.1"/>
</dbReference>
<dbReference type="Proteomes" id="UP000005713">
    <property type="component" value="Unassembled WGS sequence"/>
</dbReference>
<keyword evidence="2" id="KW-0560">Oxidoreductase</keyword>
<accession>A3K9W3</accession>
<gene>
    <name evidence="2" type="ORF">SSE37_10652</name>
</gene>
<dbReference type="EMBL" id="AAYA01000019">
    <property type="protein sequence ID" value="EBA06066.1"/>
    <property type="molecule type" value="Genomic_DNA"/>
</dbReference>
<dbReference type="PANTHER" id="PTHR12910">
    <property type="entry name" value="NADH-UBIQUINONE OXIDOREDUCTASE SUBUNIT B17.2"/>
    <property type="match status" value="1"/>
</dbReference>
<dbReference type="GO" id="GO:0045271">
    <property type="term" value="C:respiratory chain complex I"/>
    <property type="evidence" value="ECO:0007669"/>
    <property type="project" value="InterPro"/>
</dbReference>
<dbReference type="eggNOG" id="COG3761">
    <property type="taxonomic scope" value="Bacteria"/>
</dbReference>
<comment type="caution">
    <text evidence="2">The sequence shown here is derived from an EMBL/GenBank/DDBJ whole genome shotgun (WGS) entry which is preliminary data.</text>
</comment>
<dbReference type="InterPro" id="IPR007763">
    <property type="entry name" value="NDUFA12"/>
</dbReference>
<sequence length="126" mass="14269">MGILNTLLRAVTWWNGATLNTLMYTARKGTKVGEDEQGNAFYTNADGKRWVIFNGEAEATRVSPDWHGWLHYTFDDLPSEKPLPHKAWEKSHIENLTGTALAYAPPGSIRQAHPAERKDYEAWSPE</sequence>
<dbReference type="Pfam" id="PF05071">
    <property type="entry name" value="NDUFA12"/>
    <property type="match status" value="1"/>
</dbReference>
<keyword evidence="3" id="KW-1185">Reference proteome</keyword>
<dbReference type="AlphaFoldDB" id="A3K9W3"/>